<dbReference type="OrthoDB" id="712861at2"/>
<protein>
    <recommendedName>
        <fullName evidence="2">Endonuclease/exonuclease/phosphatase domain-containing protein</fullName>
    </recommendedName>
</protein>
<dbReference type="GO" id="GO:0016020">
    <property type="term" value="C:membrane"/>
    <property type="evidence" value="ECO:0007669"/>
    <property type="project" value="GOC"/>
</dbReference>
<dbReference type="Pfam" id="PF03372">
    <property type="entry name" value="Exo_endo_phos"/>
    <property type="match status" value="1"/>
</dbReference>
<sequence length="288" mass="32283">MRSLLTNILIIFLFISCNESPSIPDSAEDRTQEDENTYGLDNDSKSKLSEIKVMTYNIHAGNPPSKPGICDLNAVAEAIVQANPDIVLLQEVDKNTGRNDFRGDQSKELGKLTQMNYQFFSARIYLSGYYGVAILSKYPLLNAKKHLLAKEPALEQRVLGTAIVDLPGIDSIMVACTHLQHNDANNRLNQIQDVVQLLSPSQVPVIIGGDFNEQPSADQFFSVFDENFTRSCIGNDCPKTFSTTNPYATIDYLAFKPEAAFETTRHEIWYENYASDHFPVMATFKIKR</sequence>
<keyword evidence="4" id="KW-1185">Reference proteome</keyword>
<dbReference type="GO" id="GO:0003824">
    <property type="term" value="F:catalytic activity"/>
    <property type="evidence" value="ECO:0007669"/>
    <property type="project" value="InterPro"/>
</dbReference>
<comment type="caution">
    <text evidence="3">The sequence shown here is derived from an EMBL/GenBank/DDBJ whole genome shotgun (WGS) entry which is preliminary data.</text>
</comment>
<dbReference type="Gene3D" id="3.60.10.10">
    <property type="entry name" value="Endonuclease/exonuclease/phosphatase"/>
    <property type="match status" value="1"/>
</dbReference>
<evidence type="ECO:0000313" key="4">
    <source>
        <dbReference type="Proteomes" id="UP000036958"/>
    </source>
</evidence>
<dbReference type="AlphaFoldDB" id="A0A0L8V985"/>
<dbReference type="InterPro" id="IPR005135">
    <property type="entry name" value="Endo/exonuclease/phosphatase"/>
</dbReference>
<dbReference type="PANTHER" id="PTHR14859">
    <property type="entry name" value="CALCOFLUOR WHITE HYPERSENSITIVE PROTEIN PRECURSOR"/>
    <property type="match status" value="1"/>
</dbReference>
<dbReference type="EMBL" id="LGIA01000149">
    <property type="protein sequence ID" value="KOH45011.1"/>
    <property type="molecule type" value="Genomic_DNA"/>
</dbReference>
<evidence type="ECO:0000259" key="2">
    <source>
        <dbReference type="Pfam" id="PF03372"/>
    </source>
</evidence>
<gene>
    <name evidence="3" type="ORF">NC99_21360</name>
</gene>
<dbReference type="STRING" id="1409788.NC99_21360"/>
<dbReference type="SUPFAM" id="SSF56219">
    <property type="entry name" value="DNase I-like"/>
    <property type="match status" value="1"/>
</dbReference>
<evidence type="ECO:0000256" key="1">
    <source>
        <dbReference type="SAM" id="MobiDB-lite"/>
    </source>
</evidence>
<feature type="region of interest" description="Disordered" evidence="1">
    <location>
        <begin position="23"/>
        <end position="43"/>
    </location>
</feature>
<dbReference type="RefSeq" id="WP_053183027.1">
    <property type="nucleotide sequence ID" value="NZ_LGIA01000149.1"/>
</dbReference>
<organism evidence="3 4">
    <name type="scientific">Sunxiuqinia dokdonensis</name>
    <dbReference type="NCBI Taxonomy" id="1409788"/>
    <lineage>
        <taxon>Bacteria</taxon>
        <taxon>Pseudomonadati</taxon>
        <taxon>Bacteroidota</taxon>
        <taxon>Bacteroidia</taxon>
        <taxon>Marinilabiliales</taxon>
        <taxon>Prolixibacteraceae</taxon>
        <taxon>Sunxiuqinia</taxon>
    </lineage>
</organism>
<reference evidence="4" key="1">
    <citation type="submission" date="2015-07" db="EMBL/GenBank/DDBJ databases">
        <title>Genome sequencing of Sunxiuqinia dokdonensis strain SK.</title>
        <authorList>
            <person name="Ahn S."/>
            <person name="Kim B.-C."/>
        </authorList>
    </citation>
    <scope>NUCLEOTIDE SEQUENCE [LARGE SCALE GENOMIC DNA]</scope>
    <source>
        <strain evidence="4">SK</strain>
    </source>
</reference>
<dbReference type="PANTHER" id="PTHR14859:SF15">
    <property type="entry name" value="ENDONUCLEASE_EXONUCLEASE_PHOSPHATASE DOMAIN-CONTAINING PROTEIN"/>
    <property type="match status" value="1"/>
</dbReference>
<dbReference type="Proteomes" id="UP000036958">
    <property type="component" value="Unassembled WGS sequence"/>
</dbReference>
<feature type="domain" description="Endonuclease/exonuclease/phosphatase" evidence="2">
    <location>
        <begin position="54"/>
        <end position="277"/>
    </location>
</feature>
<name>A0A0L8V985_9BACT</name>
<proteinExistence type="predicted"/>
<evidence type="ECO:0000313" key="3">
    <source>
        <dbReference type="EMBL" id="KOH45011.1"/>
    </source>
</evidence>
<dbReference type="GO" id="GO:0006506">
    <property type="term" value="P:GPI anchor biosynthetic process"/>
    <property type="evidence" value="ECO:0007669"/>
    <property type="project" value="TreeGrafter"/>
</dbReference>
<dbReference type="InterPro" id="IPR036691">
    <property type="entry name" value="Endo/exonu/phosph_ase_sf"/>
</dbReference>
<dbReference type="PROSITE" id="PS51257">
    <property type="entry name" value="PROKAR_LIPOPROTEIN"/>
    <property type="match status" value="1"/>
</dbReference>
<accession>A0A0L8V985</accession>
<dbReference type="InterPro" id="IPR051916">
    <property type="entry name" value="GPI-anchor_lipid_remodeler"/>
</dbReference>